<name>A0A1G1VRA0_9BACT</name>
<dbReference type="Proteomes" id="UP000177324">
    <property type="component" value="Unassembled WGS sequence"/>
</dbReference>
<evidence type="ECO:0000256" key="1">
    <source>
        <dbReference type="ARBA" id="ARBA00001946"/>
    </source>
</evidence>
<keyword evidence="8" id="KW-0460">Magnesium</keyword>
<feature type="domain" description="Polymerase nucleotidyl transferase" evidence="10">
    <location>
        <begin position="10"/>
        <end position="91"/>
    </location>
</feature>
<keyword evidence="3" id="KW-0808">Transferase</keyword>
<dbReference type="InterPro" id="IPR052038">
    <property type="entry name" value="Type-VII_TA_antitoxin"/>
</dbReference>
<keyword evidence="5" id="KW-0479">Metal-binding</keyword>
<gene>
    <name evidence="11" type="ORF">A2784_01855</name>
</gene>
<evidence type="ECO:0000256" key="2">
    <source>
        <dbReference type="ARBA" id="ARBA00022649"/>
    </source>
</evidence>
<keyword evidence="4" id="KW-0548">Nucleotidyltransferase</keyword>
<dbReference type="PANTHER" id="PTHR33571:SF12">
    <property type="entry name" value="BSL3053 PROTEIN"/>
    <property type="match status" value="1"/>
</dbReference>
<keyword evidence="6" id="KW-0547">Nucleotide-binding</keyword>
<comment type="similarity">
    <text evidence="9">Belongs to the MntA antitoxin family.</text>
</comment>
<dbReference type="AlphaFoldDB" id="A0A1G1VRA0"/>
<evidence type="ECO:0000256" key="3">
    <source>
        <dbReference type="ARBA" id="ARBA00022679"/>
    </source>
</evidence>
<evidence type="ECO:0000256" key="7">
    <source>
        <dbReference type="ARBA" id="ARBA00022840"/>
    </source>
</evidence>
<dbReference type="Gene3D" id="3.30.460.10">
    <property type="entry name" value="Beta Polymerase, domain 2"/>
    <property type="match status" value="1"/>
</dbReference>
<proteinExistence type="inferred from homology"/>
<evidence type="ECO:0000313" key="12">
    <source>
        <dbReference type="Proteomes" id="UP000177324"/>
    </source>
</evidence>
<dbReference type="EMBL" id="MHCH01000014">
    <property type="protein sequence ID" value="OGY17923.1"/>
    <property type="molecule type" value="Genomic_DNA"/>
</dbReference>
<comment type="cofactor">
    <cofactor evidence="1">
        <name>Mg(2+)</name>
        <dbReference type="ChEBI" id="CHEBI:18420"/>
    </cofactor>
</comment>
<dbReference type="InterPro" id="IPR002934">
    <property type="entry name" value="Polymerase_NTP_transf_dom"/>
</dbReference>
<dbReference type="GO" id="GO:0005524">
    <property type="term" value="F:ATP binding"/>
    <property type="evidence" value="ECO:0007669"/>
    <property type="project" value="UniProtKB-KW"/>
</dbReference>
<dbReference type="InterPro" id="IPR043519">
    <property type="entry name" value="NT_sf"/>
</dbReference>
<evidence type="ECO:0000256" key="4">
    <source>
        <dbReference type="ARBA" id="ARBA00022695"/>
    </source>
</evidence>
<reference evidence="11 12" key="1">
    <citation type="journal article" date="2016" name="Nat. Commun.">
        <title>Thousands of microbial genomes shed light on interconnected biogeochemical processes in an aquifer system.</title>
        <authorList>
            <person name="Anantharaman K."/>
            <person name="Brown C.T."/>
            <person name="Hug L.A."/>
            <person name="Sharon I."/>
            <person name="Castelle C.J."/>
            <person name="Probst A.J."/>
            <person name="Thomas B.C."/>
            <person name="Singh A."/>
            <person name="Wilkins M.J."/>
            <person name="Karaoz U."/>
            <person name="Brodie E.L."/>
            <person name="Williams K.H."/>
            <person name="Hubbard S.S."/>
            <person name="Banfield J.F."/>
        </authorList>
    </citation>
    <scope>NUCLEOTIDE SEQUENCE [LARGE SCALE GENOMIC DNA]</scope>
</reference>
<evidence type="ECO:0000256" key="9">
    <source>
        <dbReference type="ARBA" id="ARBA00038276"/>
    </source>
</evidence>
<accession>A0A1G1VRA0</accession>
<keyword evidence="2" id="KW-1277">Toxin-antitoxin system</keyword>
<dbReference type="SUPFAM" id="SSF81301">
    <property type="entry name" value="Nucleotidyltransferase"/>
    <property type="match status" value="1"/>
</dbReference>
<dbReference type="Pfam" id="PF01909">
    <property type="entry name" value="NTP_transf_2"/>
    <property type="match status" value="1"/>
</dbReference>
<evidence type="ECO:0000256" key="8">
    <source>
        <dbReference type="ARBA" id="ARBA00022842"/>
    </source>
</evidence>
<evidence type="ECO:0000259" key="10">
    <source>
        <dbReference type="Pfam" id="PF01909"/>
    </source>
</evidence>
<protein>
    <recommendedName>
        <fullName evidence="10">Polymerase nucleotidyl transferase domain-containing protein</fullName>
    </recommendedName>
</protein>
<evidence type="ECO:0000256" key="6">
    <source>
        <dbReference type="ARBA" id="ARBA00022741"/>
    </source>
</evidence>
<dbReference type="GO" id="GO:0046872">
    <property type="term" value="F:metal ion binding"/>
    <property type="evidence" value="ECO:0007669"/>
    <property type="project" value="UniProtKB-KW"/>
</dbReference>
<comment type="caution">
    <text evidence="11">The sequence shown here is derived from an EMBL/GenBank/DDBJ whole genome shotgun (WGS) entry which is preliminary data.</text>
</comment>
<organism evidence="11 12">
    <name type="scientific">Candidatus Chisholmbacteria bacterium RIFCSPHIGHO2_01_FULL_48_12</name>
    <dbReference type="NCBI Taxonomy" id="1797589"/>
    <lineage>
        <taxon>Bacteria</taxon>
        <taxon>Candidatus Chisholmiibacteriota</taxon>
    </lineage>
</organism>
<evidence type="ECO:0000313" key="11">
    <source>
        <dbReference type="EMBL" id="OGY17923.1"/>
    </source>
</evidence>
<dbReference type="GO" id="GO:0016779">
    <property type="term" value="F:nucleotidyltransferase activity"/>
    <property type="evidence" value="ECO:0007669"/>
    <property type="project" value="UniProtKB-KW"/>
</dbReference>
<keyword evidence="7" id="KW-0067">ATP-binding</keyword>
<dbReference type="PANTHER" id="PTHR33571">
    <property type="entry name" value="SSL8005 PROTEIN"/>
    <property type="match status" value="1"/>
</dbReference>
<evidence type="ECO:0000256" key="5">
    <source>
        <dbReference type="ARBA" id="ARBA00022723"/>
    </source>
</evidence>
<sequence>MLSLNIDRKSLEKICKDNQVEFLGVFGSVARGEDKPESDVDLLVRFAPDSRGGLFQLVIMESDLELLLGRKVDLLTEGFLSKYFRDEVVAEAKPIYVKTE</sequence>
<dbReference type="STRING" id="1797589.A2784_01855"/>
<dbReference type="CDD" id="cd05403">
    <property type="entry name" value="NT_KNTase_like"/>
    <property type="match status" value="1"/>
</dbReference>